<organism evidence="18 19">
    <name type="scientific">Monoglobus pectinilyticus</name>
    <dbReference type="NCBI Taxonomy" id="1981510"/>
    <lineage>
        <taxon>Bacteria</taxon>
        <taxon>Bacillati</taxon>
        <taxon>Bacillota</taxon>
        <taxon>Clostridia</taxon>
        <taxon>Monoglobales</taxon>
        <taxon>Monoglobaceae</taxon>
        <taxon>Monoglobus</taxon>
    </lineage>
</organism>
<feature type="active site" description="Proton donor" evidence="12">
    <location>
        <position position="198"/>
    </location>
</feature>
<dbReference type="PIRSF" id="PIRSF000098">
    <property type="entry name" value="Homoser_dehydrog"/>
    <property type="match status" value="1"/>
</dbReference>
<evidence type="ECO:0000313" key="19">
    <source>
        <dbReference type="Proteomes" id="UP000235589"/>
    </source>
</evidence>
<keyword evidence="6 14" id="KW-0028">Amino-acid biosynthesis</keyword>
<keyword evidence="7 14" id="KW-0791">Threonine biosynthesis</keyword>
<dbReference type="KEGG" id="mpec:B9O19_00949"/>
<dbReference type="GO" id="GO:0009088">
    <property type="term" value="P:threonine biosynthetic process"/>
    <property type="evidence" value="ECO:0007669"/>
    <property type="project" value="UniProtKB-UniPathway"/>
</dbReference>
<evidence type="ECO:0000256" key="1">
    <source>
        <dbReference type="ARBA" id="ARBA00005056"/>
    </source>
</evidence>
<evidence type="ECO:0000256" key="11">
    <source>
        <dbReference type="ARBA" id="ARBA00048841"/>
    </source>
</evidence>
<feature type="binding site" evidence="13">
    <location>
        <begin position="6"/>
        <end position="13"/>
    </location>
    <ligand>
        <name>NADP(+)</name>
        <dbReference type="ChEBI" id="CHEBI:58349"/>
    </ligand>
</feature>
<reference evidence="18 19" key="1">
    <citation type="submission" date="2017-04" db="EMBL/GenBank/DDBJ databases">
        <title>Monoglobus pectinilyticus 14 draft genome.</title>
        <authorList>
            <person name="Kim C."/>
            <person name="Rosendale D.I."/>
            <person name="Kelly W.J."/>
            <person name="Tannock G.W."/>
            <person name="Patchett M.L."/>
            <person name="Jordens J.Z."/>
        </authorList>
    </citation>
    <scope>NUCLEOTIDE SEQUENCE [LARGE SCALE GENOMIC DNA]</scope>
    <source>
        <strain evidence="18 19">14</strain>
    </source>
</reference>
<dbReference type="PROSITE" id="PS01042">
    <property type="entry name" value="HOMOSER_DHGENASE"/>
    <property type="match status" value="1"/>
</dbReference>
<evidence type="ECO:0000256" key="12">
    <source>
        <dbReference type="PIRSR" id="PIRSR000098-1"/>
    </source>
</evidence>
<dbReference type="EC" id="1.1.1.3" evidence="4 14"/>
<dbReference type="EMBL" id="CP020991">
    <property type="protein sequence ID" value="AUO19120.1"/>
    <property type="molecule type" value="Genomic_DNA"/>
</dbReference>
<dbReference type="FunFam" id="3.30.360.10:FF:000005">
    <property type="entry name" value="Homoserine dehydrogenase"/>
    <property type="match status" value="1"/>
</dbReference>
<dbReference type="GeneID" id="98062365"/>
<evidence type="ECO:0000259" key="17">
    <source>
        <dbReference type="Pfam" id="PF03447"/>
    </source>
</evidence>
<evidence type="ECO:0000256" key="5">
    <source>
        <dbReference type="ARBA" id="ARBA00013376"/>
    </source>
</evidence>
<dbReference type="GO" id="GO:0004412">
    <property type="term" value="F:homoserine dehydrogenase activity"/>
    <property type="evidence" value="ECO:0007669"/>
    <property type="project" value="UniProtKB-EC"/>
</dbReference>
<proteinExistence type="inferred from homology"/>
<dbReference type="Gene3D" id="3.30.70.260">
    <property type="match status" value="1"/>
</dbReference>
<dbReference type="NCBIfam" id="NF004976">
    <property type="entry name" value="PRK06349.1"/>
    <property type="match status" value="1"/>
</dbReference>
<dbReference type="InterPro" id="IPR001342">
    <property type="entry name" value="HDH_cat"/>
</dbReference>
<comment type="pathway">
    <text evidence="2 14">Amino-acid biosynthesis; L-methionine biosynthesis via de novo pathway; L-homoserine from L-aspartate: step 3/3.</text>
</comment>
<dbReference type="InterPro" id="IPR005106">
    <property type="entry name" value="Asp/hSer_DH_NAD-bd"/>
</dbReference>
<dbReference type="InterPro" id="IPR016204">
    <property type="entry name" value="HDH"/>
</dbReference>
<evidence type="ECO:0000313" key="18">
    <source>
        <dbReference type="EMBL" id="AUO19120.1"/>
    </source>
</evidence>
<evidence type="ECO:0000256" key="3">
    <source>
        <dbReference type="ARBA" id="ARBA00006753"/>
    </source>
</evidence>
<evidence type="ECO:0000256" key="6">
    <source>
        <dbReference type="ARBA" id="ARBA00022605"/>
    </source>
</evidence>
<dbReference type="Proteomes" id="UP000235589">
    <property type="component" value="Chromosome"/>
</dbReference>
<accession>A0A2K9P1J8</accession>
<dbReference type="PANTHER" id="PTHR43331">
    <property type="entry name" value="HOMOSERINE DEHYDROGENASE"/>
    <property type="match status" value="1"/>
</dbReference>
<dbReference type="InterPro" id="IPR036291">
    <property type="entry name" value="NAD(P)-bd_dom_sf"/>
</dbReference>
<gene>
    <name evidence="18" type="ORF">B9O19_00949</name>
</gene>
<dbReference type="RefSeq" id="WP_102365350.1">
    <property type="nucleotide sequence ID" value="NZ_CP020991.1"/>
</dbReference>
<dbReference type="SUPFAM" id="SSF51735">
    <property type="entry name" value="NAD(P)-binding Rossmann-fold domains"/>
    <property type="match status" value="1"/>
</dbReference>
<feature type="domain" description="Aspartate/homoserine dehydrogenase NAD-binding" evidence="17">
    <location>
        <begin position="7"/>
        <end position="122"/>
    </location>
</feature>
<comment type="catalytic activity">
    <reaction evidence="11">
        <text>L-homoserine + NADP(+) = L-aspartate 4-semialdehyde + NADPH + H(+)</text>
        <dbReference type="Rhea" id="RHEA:15761"/>
        <dbReference type="ChEBI" id="CHEBI:15378"/>
        <dbReference type="ChEBI" id="CHEBI:57476"/>
        <dbReference type="ChEBI" id="CHEBI:57783"/>
        <dbReference type="ChEBI" id="CHEBI:58349"/>
        <dbReference type="ChEBI" id="CHEBI:537519"/>
        <dbReference type="EC" id="1.1.1.3"/>
    </reaction>
    <physiologicalReaction direction="right-to-left" evidence="11">
        <dbReference type="Rhea" id="RHEA:15763"/>
    </physiologicalReaction>
</comment>
<evidence type="ECO:0000256" key="14">
    <source>
        <dbReference type="RuleBase" id="RU000579"/>
    </source>
</evidence>
<evidence type="ECO:0000256" key="15">
    <source>
        <dbReference type="RuleBase" id="RU004171"/>
    </source>
</evidence>
<dbReference type="UniPathway" id="UPA00050">
    <property type="reaction ID" value="UER00063"/>
</dbReference>
<protein>
    <recommendedName>
        <fullName evidence="5 14">Homoserine dehydrogenase</fullName>
        <ecNumber evidence="4 14">1.1.1.3</ecNumber>
    </recommendedName>
</protein>
<dbReference type="PANTHER" id="PTHR43331:SF1">
    <property type="entry name" value="HOMOSERINE DEHYDROGENASE"/>
    <property type="match status" value="1"/>
</dbReference>
<feature type="domain" description="Homoserine dehydrogenase catalytic" evidence="16">
    <location>
        <begin position="130"/>
        <end position="308"/>
    </location>
</feature>
<evidence type="ECO:0000256" key="8">
    <source>
        <dbReference type="ARBA" id="ARBA00023002"/>
    </source>
</evidence>
<sequence length="409" mass="44171">MKIGIMGFGVVGGGVGELIATNAESIKRRSGEEITVGKILDLRDFPDSQYKCFTKDFQDILNDPEIGVVAEVMGGTKPAYEFTKQLLEAGKSVVTSNKELVAKHGTELLKIAKDNNVNYLFEASVGGGIPIIRPLYTSLAANELTDIYGILNGTTNYILTQMIKEGETFENALKGAQENGYAEKDPTADIEGHDTCRKTAILASLAFGKFVDSDEIPCEGITKVTLEDVEYAAKFGAVIKLLGITSRAENGVYAMVCPAILDSSHPLAGIDDVFNGIMVRGEGLGDVMFYGRGAGALPTASAVLSDIIDTVKHKDKHIRLGWSEGQEGYLLDAKTLPSRFYVRLSKTEAAPETFAKKGYDVITLDGEKYKDEFAVVTPEMTGYEFDKLVSVDGELGGYNVLGKIRLVAE</sequence>
<feature type="binding site" evidence="13">
    <location>
        <position position="183"/>
    </location>
    <ligand>
        <name>L-homoserine</name>
        <dbReference type="ChEBI" id="CHEBI:57476"/>
    </ligand>
</feature>
<evidence type="ECO:0000256" key="4">
    <source>
        <dbReference type="ARBA" id="ARBA00013213"/>
    </source>
</evidence>
<keyword evidence="8 14" id="KW-0560">Oxidoreductase</keyword>
<dbReference type="GO" id="GO:0009086">
    <property type="term" value="P:methionine biosynthetic process"/>
    <property type="evidence" value="ECO:0007669"/>
    <property type="project" value="UniProtKB-KW"/>
</dbReference>
<keyword evidence="9" id="KW-0915">Sodium</keyword>
<dbReference type="AlphaFoldDB" id="A0A2K9P1J8"/>
<evidence type="ECO:0000256" key="9">
    <source>
        <dbReference type="ARBA" id="ARBA00023053"/>
    </source>
</evidence>
<dbReference type="OrthoDB" id="9808167at2"/>
<keyword evidence="19" id="KW-1185">Reference proteome</keyword>
<feature type="binding site" evidence="13">
    <location>
        <position position="98"/>
    </location>
    <ligand>
        <name>NADPH</name>
        <dbReference type="ChEBI" id="CHEBI:57783"/>
    </ligand>
</feature>
<evidence type="ECO:0000256" key="7">
    <source>
        <dbReference type="ARBA" id="ARBA00022697"/>
    </source>
</evidence>
<dbReference type="Gene3D" id="3.30.360.10">
    <property type="entry name" value="Dihydrodipicolinate Reductase, domain 2"/>
    <property type="match status" value="1"/>
</dbReference>
<comment type="similarity">
    <text evidence="3 15">Belongs to the homoserine dehydrogenase family.</text>
</comment>
<dbReference type="Pfam" id="PF00742">
    <property type="entry name" value="Homoserine_dh"/>
    <property type="match status" value="1"/>
</dbReference>
<evidence type="ECO:0000256" key="2">
    <source>
        <dbReference type="ARBA" id="ARBA00005062"/>
    </source>
</evidence>
<name>A0A2K9P1J8_9FIRM</name>
<comment type="pathway">
    <text evidence="1 14">Amino-acid biosynthesis; L-threonine biosynthesis; L-threonine from L-aspartate: step 3/5.</text>
</comment>
<dbReference type="Pfam" id="PF03447">
    <property type="entry name" value="NAD_binding_3"/>
    <property type="match status" value="1"/>
</dbReference>
<evidence type="ECO:0000256" key="10">
    <source>
        <dbReference type="ARBA" id="ARBA00023167"/>
    </source>
</evidence>
<dbReference type="UniPathway" id="UPA00051">
    <property type="reaction ID" value="UER00465"/>
</dbReference>
<dbReference type="SUPFAM" id="SSF55347">
    <property type="entry name" value="Glyceraldehyde-3-phosphate dehydrogenase-like, C-terminal domain"/>
    <property type="match status" value="1"/>
</dbReference>
<keyword evidence="10 14" id="KW-0486">Methionine biosynthesis</keyword>
<dbReference type="InterPro" id="IPR019811">
    <property type="entry name" value="HDH_CS"/>
</dbReference>
<dbReference type="Gene3D" id="3.40.50.720">
    <property type="entry name" value="NAD(P)-binding Rossmann-like Domain"/>
    <property type="match status" value="1"/>
</dbReference>
<evidence type="ECO:0000259" key="16">
    <source>
        <dbReference type="Pfam" id="PF00742"/>
    </source>
</evidence>
<dbReference type="GO" id="GO:0050661">
    <property type="term" value="F:NADP binding"/>
    <property type="evidence" value="ECO:0007669"/>
    <property type="project" value="InterPro"/>
</dbReference>
<evidence type="ECO:0000256" key="13">
    <source>
        <dbReference type="PIRSR" id="PIRSR000098-2"/>
    </source>
</evidence>
<keyword evidence="13 14" id="KW-0521">NADP</keyword>